<feature type="chain" id="PRO_5016902606" evidence="2">
    <location>
        <begin position="22"/>
        <end position="110"/>
    </location>
</feature>
<sequence>MRLDLVLFVVFVTLLPHVIEGNNSYHIDKYSFNDCAVKSHGKALDFRATKIATIFVVCQGLLLLDVMRPPSALMEVVAFTNDGQTPGAMPEDAGEIPDSTDDQSNTELRR</sequence>
<protein>
    <submittedName>
        <fullName evidence="3">Uncharacterized protein</fullName>
    </submittedName>
</protein>
<evidence type="ECO:0000256" key="2">
    <source>
        <dbReference type="SAM" id="SignalP"/>
    </source>
</evidence>
<proteinExistence type="predicted"/>
<evidence type="ECO:0000313" key="3">
    <source>
        <dbReference type="EMBL" id="RCN31469.1"/>
    </source>
</evidence>
<evidence type="ECO:0000256" key="1">
    <source>
        <dbReference type="SAM" id="MobiDB-lite"/>
    </source>
</evidence>
<dbReference type="EMBL" id="JOJR01001292">
    <property type="protein sequence ID" value="RCN31469.1"/>
    <property type="molecule type" value="Genomic_DNA"/>
</dbReference>
<keyword evidence="4" id="KW-1185">Reference proteome</keyword>
<evidence type="ECO:0000313" key="4">
    <source>
        <dbReference type="Proteomes" id="UP000252519"/>
    </source>
</evidence>
<organism evidence="3 4">
    <name type="scientific">Ancylostoma caninum</name>
    <name type="common">Dog hookworm</name>
    <dbReference type="NCBI Taxonomy" id="29170"/>
    <lineage>
        <taxon>Eukaryota</taxon>
        <taxon>Metazoa</taxon>
        <taxon>Ecdysozoa</taxon>
        <taxon>Nematoda</taxon>
        <taxon>Chromadorea</taxon>
        <taxon>Rhabditida</taxon>
        <taxon>Rhabditina</taxon>
        <taxon>Rhabditomorpha</taxon>
        <taxon>Strongyloidea</taxon>
        <taxon>Ancylostomatidae</taxon>
        <taxon>Ancylostomatinae</taxon>
        <taxon>Ancylostoma</taxon>
    </lineage>
</organism>
<accession>A0A368FKD8</accession>
<feature type="region of interest" description="Disordered" evidence="1">
    <location>
        <begin position="82"/>
        <end position="110"/>
    </location>
</feature>
<feature type="compositionally biased region" description="Acidic residues" evidence="1">
    <location>
        <begin position="92"/>
        <end position="101"/>
    </location>
</feature>
<dbReference type="AlphaFoldDB" id="A0A368FKD8"/>
<keyword evidence="2" id="KW-0732">Signal</keyword>
<name>A0A368FKD8_ANCCA</name>
<reference evidence="3 4" key="1">
    <citation type="submission" date="2014-10" db="EMBL/GenBank/DDBJ databases">
        <title>Draft genome of the hookworm Ancylostoma caninum.</title>
        <authorList>
            <person name="Mitreva M."/>
        </authorList>
    </citation>
    <scope>NUCLEOTIDE SEQUENCE [LARGE SCALE GENOMIC DNA]</scope>
    <source>
        <strain evidence="3 4">Baltimore</strain>
    </source>
</reference>
<dbReference type="Proteomes" id="UP000252519">
    <property type="component" value="Unassembled WGS sequence"/>
</dbReference>
<gene>
    <name evidence="3" type="ORF">ANCCAN_22746</name>
</gene>
<feature type="signal peptide" evidence="2">
    <location>
        <begin position="1"/>
        <end position="21"/>
    </location>
</feature>
<comment type="caution">
    <text evidence="3">The sequence shown here is derived from an EMBL/GenBank/DDBJ whole genome shotgun (WGS) entry which is preliminary data.</text>
</comment>